<name>A0AAV8Y1M6_9CUCU</name>
<keyword evidence="10" id="KW-0966">Cell projection</keyword>
<evidence type="ECO:0000256" key="7">
    <source>
        <dbReference type="ARBA" id="ARBA00022840"/>
    </source>
</evidence>
<keyword evidence="11" id="KW-0812">Transmembrane</keyword>
<dbReference type="InterPro" id="IPR004344">
    <property type="entry name" value="TTL/TTLL_fam"/>
</dbReference>
<evidence type="ECO:0000256" key="1">
    <source>
        <dbReference type="ARBA" id="ARBA00004120"/>
    </source>
</evidence>
<keyword evidence="7" id="KW-0067">ATP-binding</keyword>
<feature type="transmembrane region" description="Helical" evidence="11">
    <location>
        <begin position="76"/>
        <end position="97"/>
    </location>
</feature>
<evidence type="ECO:0000256" key="3">
    <source>
        <dbReference type="ARBA" id="ARBA00022490"/>
    </source>
</evidence>
<keyword evidence="6" id="KW-0547">Nucleotide-binding</keyword>
<comment type="subcellular location">
    <subcellularLocation>
        <location evidence="1">Cytoplasm</location>
        <location evidence="1">Cytoskeleton</location>
        <location evidence="1">Cilium basal body</location>
    </subcellularLocation>
</comment>
<dbReference type="GO" id="GO:0000226">
    <property type="term" value="P:microtubule cytoskeleton organization"/>
    <property type="evidence" value="ECO:0007669"/>
    <property type="project" value="TreeGrafter"/>
</dbReference>
<evidence type="ECO:0000256" key="2">
    <source>
        <dbReference type="ARBA" id="ARBA00006118"/>
    </source>
</evidence>
<sequence>MRGEYNSLHGGKLSVQNLRLHLESTRGKQVSEKLFDQISWIIIHSLKAIAPVIATDRHCFECYGYDIIIDNNLKPWLIEVGVINNTVLFLFLCNIFVKMCKDLW</sequence>
<keyword evidence="5" id="KW-0493">Microtubule</keyword>
<dbReference type="PANTHER" id="PTHR12241">
    <property type="entry name" value="TUBULIN POLYGLUTAMYLASE"/>
    <property type="match status" value="1"/>
</dbReference>
<accession>A0AAV8Y1M6</accession>
<dbReference type="GO" id="GO:0036064">
    <property type="term" value="C:ciliary basal body"/>
    <property type="evidence" value="ECO:0007669"/>
    <property type="project" value="TreeGrafter"/>
</dbReference>
<dbReference type="SUPFAM" id="SSF56059">
    <property type="entry name" value="Glutathione synthetase ATP-binding domain-like"/>
    <property type="match status" value="1"/>
</dbReference>
<keyword evidence="11" id="KW-0472">Membrane</keyword>
<keyword evidence="3" id="KW-0963">Cytoplasm</keyword>
<evidence type="ECO:0000256" key="5">
    <source>
        <dbReference type="ARBA" id="ARBA00022701"/>
    </source>
</evidence>
<comment type="similarity">
    <text evidence="2">Belongs to the tubulin polyglutamylase family.</text>
</comment>
<proteinExistence type="inferred from homology"/>
<reference evidence="12" key="1">
    <citation type="journal article" date="2023" name="Insect Mol. Biol.">
        <title>Genome sequencing provides insights into the evolution of gene families encoding plant cell wall-degrading enzymes in longhorned beetles.</title>
        <authorList>
            <person name="Shin N.R."/>
            <person name="Okamura Y."/>
            <person name="Kirsch R."/>
            <person name="Pauchet Y."/>
        </authorList>
    </citation>
    <scope>NUCLEOTIDE SEQUENCE</scope>
    <source>
        <strain evidence="12">RBIC_L_NR</strain>
    </source>
</reference>
<evidence type="ECO:0000256" key="6">
    <source>
        <dbReference type="ARBA" id="ARBA00022741"/>
    </source>
</evidence>
<gene>
    <name evidence="12" type="ORF">NQ314_009361</name>
</gene>
<dbReference type="PANTHER" id="PTHR12241:SF31">
    <property type="entry name" value="POLYGLUTAMYLASE COMPLEX SUBUNIT TTLL1"/>
    <property type="match status" value="1"/>
</dbReference>
<keyword evidence="4" id="KW-0436">Ligase</keyword>
<dbReference type="Pfam" id="PF03133">
    <property type="entry name" value="TTL"/>
    <property type="match status" value="1"/>
</dbReference>
<keyword evidence="13" id="KW-1185">Reference proteome</keyword>
<evidence type="ECO:0000256" key="10">
    <source>
        <dbReference type="ARBA" id="ARBA00023273"/>
    </source>
</evidence>
<dbReference type="Proteomes" id="UP001162156">
    <property type="component" value="Unassembled WGS sequence"/>
</dbReference>
<evidence type="ECO:0000256" key="9">
    <source>
        <dbReference type="ARBA" id="ARBA00023212"/>
    </source>
</evidence>
<dbReference type="Gene3D" id="3.30.470.20">
    <property type="entry name" value="ATP-grasp fold, B domain"/>
    <property type="match status" value="1"/>
</dbReference>
<keyword evidence="11" id="KW-1133">Transmembrane helix</keyword>
<organism evidence="12 13">
    <name type="scientific">Rhamnusium bicolor</name>
    <dbReference type="NCBI Taxonomy" id="1586634"/>
    <lineage>
        <taxon>Eukaryota</taxon>
        <taxon>Metazoa</taxon>
        <taxon>Ecdysozoa</taxon>
        <taxon>Arthropoda</taxon>
        <taxon>Hexapoda</taxon>
        <taxon>Insecta</taxon>
        <taxon>Pterygota</taxon>
        <taxon>Neoptera</taxon>
        <taxon>Endopterygota</taxon>
        <taxon>Coleoptera</taxon>
        <taxon>Polyphaga</taxon>
        <taxon>Cucujiformia</taxon>
        <taxon>Chrysomeloidea</taxon>
        <taxon>Cerambycidae</taxon>
        <taxon>Lepturinae</taxon>
        <taxon>Rhagiini</taxon>
        <taxon>Rhamnusium</taxon>
    </lineage>
</organism>
<evidence type="ECO:0000256" key="8">
    <source>
        <dbReference type="ARBA" id="ARBA00023069"/>
    </source>
</evidence>
<dbReference type="GO" id="GO:0005874">
    <property type="term" value="C:microtubule"/>
    <property type="evidence" value="ECO:0007669"/>
    <property type="project" value="UniProtKB-KW"/>
</dbReference>
<dbReference type="GO" id="GO:0015631">
    <property type="term" value="F:tubulin binding"/>
    <property type="evidence" value="ECO:0007669"/>
    <property type="project" value="TreeGrafter"/>
</dbReference>
<dbReference type="GO" id="GO:0005524">
    <property type="term" value="F:ATP binding"/>
    <property type="evidence" value="ECO:0007669"/>
    <property type="project" value="UniProtKB-KW"/>
</dbReference>
<evidence type="ECO:0000256" key="11">
    <source>
        <dbReference type="SAM" id="Phobius"/>
    </source>
</evidence>
<keyword evidence="9" id="KW-0206">Cytoskeleton</keyword>
<keyword evidence="8" id="KW-0969">Cilium</keyword>
<dbReference type="GO" id="GO:0070740">
    <property type="term" value="F:tubulin-glutamic acid ligase activity"/>
    <property type="evidence" value="ECO:0007669"/>
    <property type="project" value="TreeGrafter"/>
</dbReference>
<dbReference type="PROSITE" id="PS51221">
    <property type="entry name" value="TTL"/>
    <property type="match status" value="1"/>
</dbReference>
<dbReference type="EMBL" id="JANEYF010002562">
    <property type="protein sequence ID" value="KAJ8944871.1"/>
    <property type="molecule type" value="Genomic_DNA"/>
</dbReference>
<dbReference type="AlphaFoldDB" id="A0AAV8Y1M6"/>
<evidence type="ECO:0000256" key="4">
    <source>
        <dbReference type="ARBA" id="ARBA00022598"/>
    </source>
</evidence>
<protein>
    <submittedName>
        <fullName evidence="12">Uncharacterized protein</fullName>
    </submittedName>
</protein>
<evidence type="ECO:0000313" key="13">
    <source>
        <dbReference type="Proteomes" id="UP001162156"/>
    </source>
</evidence>
<evidence type="ECO:0000313" key="12">
    <source>
        <dbReference type="EMBL" id="KAJ8944871.1"/>
    </source>
</evidence>
<comment type="caution">
    <text evidence="12">The sequence shown here is derived from an EMBL/GenBank/DDBJ whole genome shotgun (WGS) entry which is preliminary data.</text>
</comment>